<protein>
    <submittedName>
        <fullName evidence="2">Type II secretion system minor pseudopilin GspH</fullName>
    </submittedName>
</protein>
<feature type="transmembrane region" description="Helical" evidence="1">
    <location>
        <begin position="12"/>
        <end position="30"/>
    </location>
</feature>
<dbReference type="Proteomes" id="UP000651852">
    <property type="component" value="Unassembled WGS sequence"/>
</dbReference>
<dbReference type="NCBIfam" id="TIGR01708">
    <property type="entry name" value="typeII_sec_gspH"/>
    <property type="match status" value="1"/>
</dbReference>
<keyword evidence="3" id="KW-1185">Reference proteome</keyword>
<accession>A0ABR7AWX5</accession>
<dbReference type="SUPFAM" id="SSF54523">
    <property type="entry name" value="Pili subunits"/>
    <property type="match status" value="1"/>
</dbReference>
<dbReference type="InterPro" id="IPR049875">
    <property type="entry name" value="TypeII_GspH"/>
</dbReference>
<dbReference type="Pfam" id="PF07963">
    <property type="entry name" value="N_methyl"/>
    <property type="match status" value="1"/>
</dbReference>
<name>A0ABR7AWX5_9PSED</name>
<evidence type="ECO:0000256" key="1">
    <source>
        <dbReference type="SAM" id="Phobius"/>
    </source>
</evidence>
<evidence type="ECO:0000313" key="2">
    <source>
        <dbReference type="EMBL" id="MBC3949423.1"/>
    </source>
</evidence>
<keyword evidence="1" id="KW-0812">Transmembrane</keyword>
<evidence type="ECO:0000313" key="3">
    <source>
        <dbReference type="Proteomes" id="UP000651852"/>
    </source>
</evidence>
<dbReference type="EMBL" id="JACONW010000019">
    <property type="protein sequence ID" value="MBC3949423.1"/>
    <property type="molecule type" value="Genomic_DNA"/>
</dbReference>
<comment type="caution">
    <text evidence="2">The sequence shown here is derived from an EMBL/GenBank/DDBJ whole genome shotgun (WGS) entry which is preliminary data.</text>
</comment>
<keyword evidence="1" id="KW-0472">Membrane</keyword>
<dbReference type="NCBIfam" id="TIGR02532">
    <property type="entry name" value="IV_pilin_GFxxxE"/>
    <property type="match status" value="1"/>
</dbReference>
<dbReference type="RefSeq" id="WP_187520883.1">
    <property type="nucleotide sequence ID" value="NZ_JACONW010000019.1"/>
</dbReference>
<dbReference type="Gene3D" id="3.55.40.10">
    <property type="entry name" value="minor pseudopilin epsh domain"/>
    <property type="match status" value="1"/>
</dbReference>
<reference evidence="2 3" key="1">
    <citation type="submission" date="2020-08" db="EMBL/GenBank/DDBJ databases">
        <title>Putative novel bacterial strains isolated from necrotic wheat leaf tissues caused by Xanthomonas translucens.</title>
        <authorList>
            <person name="Tambong J.T."/>
        </authorList>
    </citation>
    <scope>NUCLEOTIDE SEQUENCE [LARGE SCALE GENOMIC DNA]</scope>
    <source>
        <strain evidence="2 3">DOAB 1069</strain>
    </source>
</reference>
<dbReference type="InterPro" id="IPR012902">
    <property type="entry name" value="N_methyl_site"/>
</dbReference>
<dbReference type="PROSITE" id="PS00409">
    <property type="entry name" value="PROKAR_NTER_METHYL"/>
    <property type="match status" value="1"/>
</dbReference>
<keyword evidence="1" id="KW-1133">Transmembrane helix</keyword>
<dbReference type="InterPro" id="IPR045584">
    <property type="entry name" value="Pilin-like"/>
</dbReference>
<organism evidence="2 3">
    <name type="scientific">Pseudomonas folii</name>
    <dbReference type="NCBI Taxonomy" id="2762593"/>
    <lineage>
        <taxon>Bacteria</taxon>
        <taxon>Pseudomonadati</taxon>
        <taxon>Pseudomonadota</taxon>
        <taxon>Gammaproteobacteria</taxon>
        <taxon>Pseudomonadales</taxon>
        <taxon>Pseudomonadaceae</taxon>
        <taxon>Pseudomonas</taxon>
    </lineage>
</organism>
<proteinExistence type="predicted"/>
<sequence length="149" mass="16863">MKFSQGFSLLEMLVVLLIIGLFSAMSVAWLDSGQAPMQQALQQLAAEARIRAAQARHSGQVLGMRWNGRQPEFVELQQDRGLARWVVEPTRLKPWPAELAADWSVSTEPQVVFTPAGVARPVTLNWQWPEGQQRWEWSTDNSLTQVRLP</sequence>
<gene>
    <name evidence="2" type="primary">gspH</name>
    <name evidence="2" type="ORF">H8S59_06560</name>
</gene>